<dbReference type="GO" id="GO:0016705">
    <property type="term" value="F:oxidoreductase activity, acting on paired donors, with incorporation or reduction of molecular oxygen"/>
    <property type="evidence" value="ECO:0007669"/>
    <property type="project" value="InterPro"/>
</dbReference>
<evidence type="ECO:0000313" key="9">
    <source>
        <dbReference type="Proteomes" id="UP000019487"/>
    </source>
</evidence>
<dbReference type="PROSITE" id="PS00086">
    <property type="entry name" value="CYTOCHROME_P450"/>
    <property type="match status" value="1"/>
</dbReference>
<dbReference type="HOGENOM" id="CLU_001570_25_2_1"/>
<dbReference type="Proteomes" id="UP000019487">
    <property type="component" value="Unassembled WGS sequence"/>
</dbReference>
<dbReference type="AlphaFoldDB" id="W9C7U1"/>
<gene>
    <name evidence="8" type="ORF">SBOR_7715</name>
</gene>
<dbReference type="InterPro" id="IPR001128">
    <property type="entry name" value="Cyt_P450"/>
</dbReference>
<evidence type="ECO:0000313" key="8">
    <source>
        <dbReference type="EMBL" id="ESZ91921.1"/>
    </source>
</evidence>
<protein>
    <recommendedName>
        <fullName evidence="10">Cytochrome P450</fullName>
    </recommendedName>
</protein>
<dbReference type="GO" id="GO:0005506">
    <property type="term" value="F:iron ion binding"/>
    <property type="evidence" value="ECO:0007669"/>
    <property type="project" value="InterPro"/>
</dbReference>
<name>W9C7U1_SCLBF</name>
<dbReference type="PRINTS" id="PR00385">
    <property type="entry name" value="P450"/>
</dbReference>
<keyword evidence="4 6" id="KW-0408">Iron</keyword>
<dbReference type="EMBL" id="AYSA01000445">
    <property type="protein sequence ID" value="ESZ91921.1"/>
    <property type="molecule type" value="Genomic_DNA"/>
</dbReference>
<dbReference type="CDD" id="cd11070">
    <property type="entry name" value="CYP56-like"/>
    <property type="match status" value="1"/>
</dbReference>
<evidence type="ECO:0000256" key="3">
    <source>
        <dbReference type="ARBA" id="ARBA00022723"/>
    </source>
</evidence>
<keyword evidence="3 6" id="KW-0479">Metal-binding</keyword>
<dbReference type="STRING" id="1432307.W9C7U1"/>
<dbReference type="SUPFAM" id="SSF48264">
    <property type="entry name" value="Cytochrome P450"/>
    <property type="match status" value="1"/>
</dbReference>
<evidence type="ECO:0008006" key="10">
    <source>
        <dbReference type="Google" id="ProtNLM"/>
    </source>
</evidence>
<dbReference type="PANTHER" id="PTHR24305:SF166">
    <property type="entry name" value="CYTOCHROME P450 12A4, MITOCHONDRIAL-RELATED"/>
    <property type="match status" value="1"/>
</dbReference>
<evidence type="ECO:0000256" key="6">
    <source>
        <dbReference type="PIRSR" id="PIRSR602401-1"/>
    </source>
</evidence>
<dbReference type="GO" id="GO:0020037">
    <property type="term" value="F:heme binding"/>
    <property type="evidence" value="ECO:0007669"/>
    <property type="project" value="InterPro"/>
</dbReference>
<dbReference type="InterPro" id="IPR002401">
    <property type="entry name" value="Cyt_P450_E_grp-I"/>
</dbReference>
<dbReference type="GO" id="GO:0004497">
    <property type="term" value="F:monooxygenase activity"/>
    <property type="evidence" value="ECO:0007669"/>
    <property type="project" value="UniProtKB-KW"/>
</dbReference>
<evidence type="ECO:0000256" key="7">
    <source>
        <dbReference type="RuleBase" id="RU000461"/>
    </source>
</evidence>
<reference evidence="8 9" key="1">
    <citation type="journal article" date="2014" name="Genome Announc.">
        <title>Draft genome sequence of Sclerotinia borealis, a psychrophilic plant pathogenic fungus.</title>
        <authorList>
            <person name="Mardanov A.V."/>
            <person name="Beletsky A.V."/>
            <person name="Kadnikov V.V."/>
            <person name="Ignatov A.N."/>
            <person name="Ravin N.V."/>
        </authorList>
    </citation>
    <scope>NUCLEOTIDE SEQUENCE [LARGE SCALE GENOMIC DNA]</scope>
    <source>
        <strain evidence="9">F-4157</strain>
    </source>
</reference>
<dbReference type="InterPro" id="IPR050121">
    <property type="entry name" value="Cytochrome_P450_monoxygenase"/>
</dbReference>
<keyword evidence="7" id="KW-0503">Monooxygenase</keyword>
<evidence type="ECO:0000256" key="4">
    <source>
        <dbReference type="ARBA" id="ARBA00023004"/>
    </source>
</evidence>
<keyword evidence="7" id="KW-0560">Oxidoreductase</keyword>
<sequence length="582" mass="64918">MATVNQEAAEIMDRNYMTPDWCWELLYDPFAKTGDAFLTVSPGSVLGFVSNAEAIHQITSHREAFPKPLASYRILEIFGRNIITTEGIEWKEHRKISSPSFTEKNNALVFAESCIQAQGMLRKWLGPDGKGNVTLKEVPTDTMRITLHIISRIGFGVRLLWPGEKPRNKEQESAYSSNDAPEGHTMSFERSLSTLLETLVWVLFLPKWLLKLMPFHSAREALESFENWGQYMNELFAQKAQDAMDGKESEGMDIMGSLVKSSYGPSSAQGSIKTSPSRVEKGQAKKVALSDSEILGNAFVMIVAGHETTANSIHFSLVELANSPRSQRQVQAEVQKIFADEPPESWDYDANINTLLGGTLGATLNEQLRLMPPVVNIPKSVGQGHDQTIVIDGKKIILPVGAHINLNTVGLHRNPRYWPTEPSKITTQDNDLDDFKPERWLIKRVAKDDSATESSEDDDFGGFTGKTTSEGLFRPVRGSYIPFSDGARSCLGRRLAQVKIMGVLAVIFQRCSVELAVDEWATDDEVSKMSVEEKRALYSKAQRKSRETIRGATTLITLKLHPGFIPVRLVKKGEERFVNIVD</sequence>
<keyword evidence="5" id="KW-0843">Virulence</keyword>
<evidence type="ECO:0000256" key="5">
    <source>
        <dbReference type="ARBA" id="ARBA00023026"/>
    </source>
</evidence>
<comment type="cofactor">
    <cofactor evidence="1 6">
        <name>heme</name>
        <dbReference type="ChEBI" id="CHEBI:30413"/>
    </cofactor>
</comment>
<feature type="binding site" description="axial binding residue" evidence="6">
    <location>
        <position position="490"/>
    </location>
    <ligand>
        <name>heme</name>
        <dbReference type="ChEBI" id="CHEBI:30413"/>
    </ligand>
    <ligandPart>
        <name>Fe</name>
        <dbReference type="ChEBI" id="CHEBI:18248"/>
    </ligandPart>
</feature>
<dbReference type="InterPro" id="IPR036396">
    <property type="entry name" value="Cyt_P450_sf"/>
</dbReference>
<dbReference type="InterPro" id="IPR017972">
    <property type="entry name" value="Cyt_P450_CS"/>
</dbReference>
<keyword evidence="9" id="KW-1185">Reference proteome</keyword>
<comment type="similarity">
    <text evidence="2 7">Belongs to the cytochrome P450 family.</text>
</comment>
<comment type="caution">
    <text evidence="8">The sequence shown here is derived from an EMBL/GenBank/DDBJ whole genome shotgun (WGS) entry which is preliminary data.</text>
</comment>
<dbReference type="PRINTS" id="PR00463">
    <property type="entry name" value="EP450I"/>
</dbReference>
<dbReference type="PANTHER" id="PTHR24305">
    <property type="entry name" value="CYTOCHROME P450"/>
    <property type="match status" value="1"/>
</dbReference>
<proteinExistence type="inferred from homology"/>
<evidence type="ECO:0000256" key="2">
    <source>
        <dbReference type="ARBA" id="ARBA00010617"/>
    </source>
</evidence>
<dbReference type="OrthoDB" id="1470350at2759"/>
<organism evidence="8 9">
    <name type="scientific">Sclerotinia borealis (strain F-4128)</name>
    <dbReference type="NCBI Taxonomy" id="1432307"/>
    <lineage>
        <taxon>Eukaryota</taxon>
        <taxon>Fungi</taxon>
        <taxon>Dikarya</taxon>
        <taxon>Ascomycota</taxon>
        <taxon>Pezizomycotina</taxon>
        <taxon>Leotiomycetes</taxon>
        <taxon>Helotiales</taxon>
        <taxon>Sclerotiniaceae</taxon>
        <taxon>Sclerotinia</taxon>
    </lineage>
</organism>
<dbReference type="Pfam" id="PF00067">
    <property type="entry name" value="p450"/>
    <property type="match status" value="1"/>
</dbReference>
<accession>W9C7U1</accession>
<evidence type="ECO:0000256" key="1">
    <source>
        <dbReference type="ARBA" id="ARBA00001971"/>
    </source>
</evidence>
<keyword evidence="6 7" id="KW-0349">Heme</keyword>
<dbReference type="Gene3D" id="1.10.630.10">
    <property type="entry name" value="Cytochrome P450"/>
    <property type="match status" value="1"/>
</dbReference>